<evidence type="ECO:0000313" key="2">
    <source>
        <dbReference type="EMBL" id="GCE41279.1"/>
    </source>
</evidence>
<evidence type="ECO:0000256" key="1">
    <source>
        <dbReference type="SAM" id="MobiDB-lite"/>
    </source>
</evidence>
<comment type="caution">
    <text evidence="2">The sequence shown here is derived from an EMBL/GenBank/DDBJ whole genome shotgun (WGS) entry which is preliminary data.</text>
</comment>
<sequence>MLRGTRVMRIVWLPGSDLLEGECHCGARHVAEEPAALWEWLLTCPDGHHHTSAPDLRTPPLRVERRADSGTARHHPVPA</sequence>
<gene>
    <name evidence="2" type="ORF">Rhow_004938</name>
</gene>
<keyword evidence="3" id="KW-1185">Reference proteome</keyword>
<feature type="region of interest" description="Disordered" evidence="1">
    <location>
        <begin position="49"/>
        <end position="79"/>
    </location>
</feature>
<protein>
    <submittedName>
        <fullName evidence="2">Uncharacterized protein</fullName>
    </submittedName>
</protein>
<proteinExistence type="predicted"/>
<organism evidence="2 3">
    <name type="scientific">Rhodococcus wratislaviensis</name>
    <name type="common">Tsukamurella wratislaviensis</name>
    <dbReference type="NCBI Taxonomy" id="44752"/>
    <lineage>
        <taxon>Bacteria</taxon>
        <taxon>Bacillati</taxon>
        <taxon>Actinomycetota</taxon>
        <taxon>Actinomycetes</taxon>
        <taxon>Mycobacteriales</taxon>
        <taxon>Nocardiaceae</taxon>
        <taxon>Rhodococcus</taxon>
    </lineage>
</organism>
<reference evidence="2 3" key="1">
    <citation type="submission" date="2018-11" db="EMBL/GenBank/DDBJ databases">
        <title>Microbial catabolism of amino acid.</title>
        <authorList>
            <person name="Hibi M."/>
            <person name="Ogawa J."/>
        </authorList>
    </citation>
    <scope>NUCLEOTIDE SEQUENCE [LARGE SCALE GENOMIC DNA]</scope>
    <source>
        <strain evidence="2 3">C31-06</strain>
    </source>
</reference>
<name>A0A402CCE1_RHOWR</name>
<accession>A0A402CCE1</accession>
<dbReference type="Proteomes" id="UP000287519">
    <property type="component" value="Unassembled WGS sequence"/>
</dbReference>
<dbReference type="EMBL" id="BHYM01000043">
    <property type="protein sequence ID" value="GCE41279.1"/>
    <property type="molecule type" value="Genomic_DNA"/>
</dbReference>
<evidence type="ECO:0000313" key="3">
    <source>
        <dbReference type="Proteomes" id="UP000287519"/>
    </source>
</evidence>
<dbReference type="AlphaFoldDB" id="A0A402CCE1"/>